<dbReference type="Proteomes" id="UP001445076">
    <property type="component" value="Unassembled WGS sequence"/>
</dbReference>
<dbReference type="PANTHER" id="PTHR46957:SF3">
    <property type="entry name" value="CYTOKINE RECEPTOR"/>
    <property type="match status" value="1"/>
</dbReference>
<protein>
    <recommendedName>
        <fullName evidence="1">Fibronectin type-III domain-containing protein</fullName>
    </recommendedName>
</protein>
<dbReference type="SUPFAM" id="SSF49265">
    <property type="entry name" value="Fibronectin type III"/>
    <property type="match status" value="2"/>
</dbReference>
<dbReference type="Pfam" id="PF00041">
    <property type="entry name" value="fn3"/>
    <property type="match status" value="1"/>
</dbReference>
<evidence type="ECO:0000313" key="3">
    <source>
        <dbReference type="Proteomes" id="UP001445076"/>
    </source>
</evidence>
<evidence type="ECO:0000259" key="1">
    <source>
        <dbReference type="PROSITE" id="PS50853"/>
    </source>
</evidence>
<comment type="caution">
    <text evidence="2">The sequence shown here is derived from an EMBL/GenBank/DDBJ whole genome shotgun (WGS) entry which is preliminary data.</text>
</comment>
<reference evidence="2 3" key="1">
    <citation type="journal article" date="2024" name="BMC Genomics">
        <title>Genome assembly of redclaw crayfish (Cherax quadricarinatus) provides insights into its immune adaptation and hypoxia tolerance.</title>
        <authorList>
            <person name="Liu Z."/>
            <person name="Zheng J."/>
            <person name="Li H."/>
            <person name="Fang K."/>
            <person name="Wang S."/>
            <person name="He J."/>
            <person name="Zhou D."/>
            <person name="Weng S."/>
            <person name="Chi M."/>
            <person name="Gu Z."/>
            <person name="He J."/>
            <person name="Li F."/>
            <person name="Wang M."/>
        </authorList>
    </citation>
    <scope>NUCLEOTIDE SEQUENCE [LARGE SCALE GENOMIC DNA]</scope>
    <source>
        <strain evidence="2">ZL_2023a</strain>
    </source>
</reference>
<dbReference type="PANTHER" id="PTHR46957">
    <property type="entry name" value="CYTOKINE RECEPTOR"/>
    <property type="match status" value="1"/>
</dbReference>
<proteinExistence type="predicted"/>
<dbReference type="SMART" id="SM00060">
    <property type="entry name" value="FN3"/>
    <property type="match status" value="2"/>
</dbReference>
<gene>
    <name evidence="2" type="ORF">OTU49_014071</name>
</gene>
<dbReference type="Gene3D" id="2.60.40.10">
    <property type="entry name" value="Immunoglobulins"/>
    <property type="match status" value="2"/>
</dbReference>
<dbReference type="InterPro" id="IPR013783">
    <property type="entry name" value="Ig-like_fold"/>
</dbReference>
<dbReference type="GO" id="GO:0016020">
    <property type="term" value="C:membrane"/>
    <property type="evidence" value="ECO:0007669"/>
    <property type="project" value="UniProtKB-SubCell"/>
</dbReference>
<keyword evidence="3" id="KW-1185">Reference proteome</keyword>
<name>A0AAW0VQN7_CHEQU</name>
<dbReference type="EMBL" id="JARKIK010002278">
    <property type="protein sequence ID" value="KAK8719378.1"/>
    <property type="molecule type" value="Genomic_DNA"/>
</dbReference>
<dbReference type="AlphaFoldDB" id="A0AAW0VQN7"/>
<feature type="domain" description="Fibronectin type-III" evidence="1">
    <location>
        <begin position="57"/>
        <end position="148"/>
    </location>
</feature>
<dbReference type="PROSITE" id="PS50853">
    <property type="entry name" value="FN3"/>
    <property type="match status" value="1"/>
</dbReference>
<sequence>DVLWSDEQGSNETFNDRNTIKLTNFKPYTNVTVNVAAGTSAGYGAPTTCWNVTLQDVPGAPVITSIEYSEHLLYITWSPPEEGNGVILRYLVDIVSNGHHYTREYVTETEDVISDLPECTSYDITVTAETEPGSGPSAANSTFLSGSVAPSFVTCDLGDGDHARVCWKPCSQQCFTGDLNYNISWSSDVLWSDTEDSGEDSWPWENKDNSCYTLDSSVPYTNYSFCVGVVGQDTDTECCSVETPQTG</sequence>
<dbReference type="InterPro" id="IPR036116">
    <property type="entry name" value="FN3_sf"/>
</dbReference>
<evidence type="ECO:0000313" key="2">
    <source>
        <dbReference type="EMBL" id="KAK8719378.1"/>
    </source>
</evidence>
<dbReference type="InterPro" id="IPR050713">
    <property type="entry name" value="RTP_Phos/Ushers"/>
</dbReference>
<dbReference type="CDD" id="cd00063">
    <property type="entry name" value="FN3"/>
    <property type="match status" value="1"/>
</dbReference>
<organism evidence="2 3">
    <name type="scientific">Cherax quadricarinatus</name>
    <name type="common">Australian red claw crayfish</name>
    <dbReference type="NCBI Taxonomy" id="27406"/>
    <lineage>
        <taxon>Eukaryota</taxon>
        <taxon>Metazoa</taxon>
        <taxon>Ecdysozoa</taxon>
        <taxon>Arthropoda</taxon>
        <taxon>Crustacea</taxon>
        <taxon>Multicrustacea</taxon>
        <taxon>Malacostraca</taxon>
        <taxon>Eumalacostraca</taxon>
        <taxon>Eucarida</taxon>
        <taxon>Decapoda</taxon>
        <taxon>Pleocyemata</taxon>
        <taxon>Astacidea</taxon>
        <taxon>Parastacoidea</taxon>
        <taxon>Parastacidae</taxon>
        <taxon>Cherax</taxon>
    </lineage>
</organism>
<dbReference type="InterPro" id="IPR003961">
    <property type="entry name" value="FN3_dom"/>
</dbReference>
<feature type="non-terminal residue" evidence="2">
    <location>
        <position position="247"/>
    </location>
</feature>
<feature type="non-terminal residue" evidence="2">
    <location>
        <position position="1"/>
    </location>
</feature>
<accession>A0AAW0VQN7</accession>